<dbReference type="GO" id="GO:0005730">
    <property type="term" value="C:nucleolus"/>
    <property type="evidence" value="ECO:0007669"/>
    <property type="project" value="UniProtKB-SubCell"/>
</dbReference>
<keyword evidence="10" id="KW-0687">Ribonucleoprotein</keyword>
<dbReference type="GO" id="GO:0005739">
    <property type="term" value="C:mitochondrion"/>
    <property type="evidence" value="ECO:0007669"/>
    <property type="project" value="TreeGrafter"/>
</dbReference>
<keyword evidence="7" id="KW-0067">ATP-binding</keyword>
<dbReference type="InterPro" id="IPR027417">
    <property type="entry name" value="P-loop_NTPase"/>
</dbReference>
<keyword evidence="4" id="KW-0698">rRNA processing</keyword>
<dbReference type="AlphaFoldDB" id="A0A345BJX1"/>
<dbReference type="Pfam" id="PF04410">
    <property type="entry name" value="Gar1"/>
    <property type="match status" value="1"/>
</dbReference>
<evidence type="ECO:0000256" key="13">
    <source>
        <dbReference type="ARBA" id="ARBA00042224"/>
    </source>
</evidence>
<evidence type="ECO:0000256" key="9">
    <source>
        <dbReference type="ARBA" id="ARBA00023242"/>
    </source>
</evidence>
<keyword evidence="9" id="KW-0539">Nucleus</keyword>
<dbReference type="GO" id="GO:0003723">
    <property type="term" value="F:RNA binding"/>
    <property type="evidence" value="ECO:0007669"/>
    <property type="project" value="UniProtKB-KW"/>
</dbReference>
<dbReference type="GO" id="GO:0006364">
    <property type="term" value="P:rRNA processing"/>
    <property type="evidence" value="ECO:0007669"/>
    <property type="project" value="UniProtKB-KW"/>
</dbReference>
<evidence type="ECO:0000313" key="16">
    <source>
        <dbReference type="EMBL" id="AXF50742.1"/>
    </source>
</evidence>
<comment type="subcellular location">
    <subcellularLocation>
        <location evidence="1">Nucleus</location>
        <location evidence="1">Nucleolus</location>
    </subcellularLocation>
</comment>
<evidence type="ECO:0000256" key="4">
    <source>
        <dbReference type="ARBA" id="ARBA00022552"/>
    </source>
</evidence>
<feature type="region of interest" description="Disordered" evidence="15">
    <location>
        <begin position="1"/>
        <end position="34"/>
    </location>
</feature>
<evidence type="ECO:0000256" key="11">
    <source>
        <dbReference type="ARBA" id="ARBA00038293"/>
    </source>
</evidence>
<dbReference type="SUPFAM" id="SSF50447">
    <property type="entry name" value="Translation proteins"/>
    <property type="match status" value="1"/>
</dbReference>
<keyword evidence="5 16" id="KW-0808">Transferase</keyword>
<keyword evidence="8" id="KW-0694">RNA-binding</keyword>
<dbReference type="GO" id="GO:1990904">
    <property type="term" value="C:ribonucleoprotein complex"/>
    <property type="evidence" value="ECO:0007669"/>
    <property type="project" value="UniProtKB-KW"/>
</dbReference>
<dbReference type="GO" id="GO:0005524">
    <property type="term" value="F:ATP binding"/>
    <property type="evidence" value="ECO:0007669"/>
    <property type="project" value="UniProtKB-KW"/>
</dbReference>
<dbReference type="SUPFAM" id="SSF52540">
    <property type="entry name" value="P-loop containing nucleoside triphosphate hydrolases"/>
    <property type="match status" value="2"/>
</dbReference>
<proteinExistence type="inferred from homology"/>
<comment type="similarity">
    <text evidence="2">Belongs to the IPP transferase family.</text>
</comment>
<organism evidence="16">
    <name type="scientific">Inonotus obliquus</name>
    <dbReference type="NCBI Taxonomy" id="167356"/>
    <lineage>
        <taxon>Eukaryota</taxon>
        <taxon>Fungi</taxon>
        <taxon>Dikarya</taxon>
        <taxon>Basidiomycota</taxon>
        <taxon>Agaricomycotina</taxon>
        <taxon>Agaricomycetes</taxon>
        <taxon>Hymenochaetales</taxon>
        <taxon>Hymenochaetaceae</taxon>
        <taxon>Inonotus</taxon>
    </lineage>
</organism>
<dbReference type="Gene3D" id="3.40.50.300">
    <property type="entry name" value="P-loop containing nucleotide triphosphate hydrolases"/>
    <property type="match status" value="1"/>
</dbReference>
<dbReference type="InterPro" id="IPR038664">
    <property type="entry name" value="Gar1/Naf1_Cbf5-bd_sf"/>
</dbReference>
<accession>A0A345BJX1</accession>
<evidence type="ECO:0000256" key="3">
    <source>
        <dbReference type="ARBA" id="ARBA00022517"/>
    </source>
</evidence>
<evidence type="ECO:0000256" key="1">
    <source>
        <dbReference type="ARBA" id="ARBA00004604"/>
    </source>
</evidence>
<evidence type="ECO:0000256" key="6">
    <source>
        <dbReference type="ARBA" id="ARBA00022741"/>
    </source>
</evidence>
<evidence type="ECO:0000256" key="8">
    <source>
        <dbReference type="ARBA" id="ARBA00022884"/>
    </source>
</evidence>
<name>A0A345BJX1_9AGAM</name>
<dbReference type="InterPro" id="IPR039657">
    <property type="entry name" value="Dimethylallyltransferase"/>
</dbReference>
<dbReference type="EMBL" id="MH037240">
    <property type="protein sequence ID" value="AXF50742.1"/>
    <property type="molecule type" value="Genomic_DNA"/>
</dbReference>
<evidence type="ECO:0000256" key="7">
    <source>
        <dbReference type="ARBA" id="ARBA00022840"/>
    </source>
</evidence>
<evidence type="ECO:0000256" key="2">
    <source>
        <dbReference type="ARBA" id="ARBA00005842"/>
    </source>
</evidence>
<dbReference type="Pfam" id="PF01715">
    <property type="entry name" value="IPPT"/>
    <property type="match status" value="1"/>
</dbReference>
<evidence type="ECO:0000256" key="14">
    <source>
        <dbReference type="ARBA" id="ARBA00067245"/>
    </source>
</evidence>
<evidence type="ECO:0000256" key="5">
    <source>
        <dbReference type="ARBA" id="ARBA00022679"/>
    </source>
</evidence>
<dbReference type="HAMAP" id="MF_00185">
    <property type="entry name" value="IPP_trans"/>
    <property type="match status" value="1"/>
</dbReference>
<dbReference type="GO" id="GO:0001522">
    <property type="term" value="P:pseudouridine synthesis"/>
    <property type="evidence" value="ECO:0007669"/>
    <property type="project" value="InterPro"/>
</dbReference>
<evidence type="ECO:0000256" key="15">
    <source>
        <dbReference type="SAM" id="MobiDB-lite"/>
    </source>
</evidence>
<keyword evidence="6" id="KW-0547">Nucleotide-binding</keyword>
<dbReference type="InterPro" id="IPR009000">
    <property type="entry name" value="Transl_B-barrel_sf"/>
</dbReference>
<sequence length="690" mass="76014">MSRGAPYRGGSFGRGRGGFGGGRGGRGGFQQRDVGPPEMVLEIGSFIHAVEDEMFCSSSMPDKIPYFNAPIYLQNKSEIGKVDEILGPINEVYFSIKMGQGMVASSFKKGDKVYINADAVDGELQVEEVAAVQVQVAEEVFKGAEEAHEVAAQVVEDLVVIGAVVEGEGRLAAVEAEASVEEAGAADFAGHKKSLCYVHTYIHVLSLLLPSTARSLHFWMALQPLIAICGTTGVGKSKLAVELALALGGKVINADAMQVYQGLDVLTNKLRSDEQKGVEHVLMNSKKPGEQYVVGEWVRDAKQEIENAQVEGKVPIVVGGTSYWIHHLLFPTGLPAQAGPSKSMSSAPNAVLSSALRNLPGNLAALYTKLPPVAPSAKTEPDEAFALYDLLSHLDPPMANRWHWKDTRKVLRNLEIIKENGRTASEVLAETHSMAECSCYRALIFWLYADPEVLNPRLEERVDMPGSLTAQQGLLDEIRSIRHTVVKSPVALSGFREFYDYSIRDDTDDRTYATAVAEMKINTTKYAKRQVKWIRNKLLPAVGADVKQSTKAYLLDATGRFLQRDRPSRTHFTIRNGKETAGGPIAPDKSHRRITFTTKNSLPLLYNLLSKVPPTYYFHDEKQSARIVQLRNGKETAGGPIAPDKVICPYCTTEPNRPVMLEEGREWEIHQRTAAHRRMKRKADPHVDEL</sequence>
<dbReference type="GO" id="GO:0052381">
    <property type="term" value="F:tRNA dimethylallyltransferase activity"/>
    <property type="evidence" value="ECO:0007669"/>
    <property type="project" value="InterPro"/>
</dbReference>
<protein>
    <recommendedName>
        <fullName evidence="12">H/ACA ribonucleoprotein complex subunit GAR1</fullName>
    </recommendedName>
    <alternativeName>
        <fullName evidence="14">H/ACA ribonucleoprotein complex subunit gar1</fullName>
    </alternativeName>
    <alternativeName>
        <fullName evidence="13">snoRNP protein GAR1</fullName>
    </alternativeName>
</protein>
<feature type="compositionally biased region" description="Gly residues" evidence="15">
    <location>
        <begin position="10"/>
        <end position="28"/>
    </location>
</feature>
<reference evidence="16" key="1">
    <citation type="submission" date="2018-03" db="EMBL/GenBank/DDBJ databases">
        <authorList>
            <person name="Keele B.F."/>
        </authorList>
    </citation>
    <scope>NUCLEOTIDE SEQUENCE</scope>
</reference>
<dbReference type="PANTHER" id="PTHR11088:SF89">
    <property type="entry name" value="TRNA DIMETHYLALLYLTRANSFERASE"/>
    <property type="match status" value="1"/>
</dbReference>
<evidence type="ECO:0000256" key="12">
    <source>
        <dbReference type="ARBA" id="ARBA00040068"/>
    </source>
</evidence>
<dbReference type="Gene3D" id="1.10.20.140">
    <property type="match status" value="1"/>
</dbReference>
<dbReference type="Gene3D" id="2.40.10.230">
    <property type="entry name" value="Probable tRNA pseudouridine synthase domain"/>
    <property type="match status" value="1"/>
</dbReference>
<dbReference type="InterPro" id="IPR018022">
    <property type="entry name" value="IPT"/>
</dbReference>
<keyword evidence="3" id="KW-0690">Ribosome biogenesis</keyword>
<dbReference type="PANTHER" id="PTHR11088">
    <property type="entry name" value="TRNA DIMETHYLALLYLTRANSFERASE"/>
    <property type="match status" value="1"/>
</dbReference>
<dbReference type="GO" id="GO:0006400">
    <property type="term" value="P:tRNA modification"/>
    <property type="evidence" value="ECO:0007669"/>
    <property type="project" value="TreeGrafter"/>
</dbReference>
<dbReference type="FunFam" id="2.40.10.230:FF:000001">
    <property type="entry name" value="H/ACA ribonucleoprotein complex subunit"/>
    <property type="match status" value="1"/>
</dbReference>
<dbReference type="InterPro" id="IPR007504">
    <property type="entry name" value="H/ACA_rnp_Gar1/Naf1"/>
</dbReference>
<comment type="similarity">
    <text evidence="11">Belongs to the GAR1 family.</text>
</comment>
<evidence type="ECO:0000256" key="10">
    <source>
        <dbReference type="ARBA" id="ARBA00023274"/>
    </source>
</evidence>